<protein>
    <submittedName>
        <fullName evidence="1">Uncharacterized protein</fullName>
    </submittedName>
</protein>
<gene>
    <name evidence="1" type="ORF">B0H16DRAFT_1884524</name>
</gene>
<organism evidence="1 2">
    <name type="scientific">Mycena metata</name>
    <dbReference type="NCBI Taxonomy" id="1033252"/>
    <lineage>
        <taxon>Eukaryota</taxon>
        <taxon>Fungi</taxon>
        <taxon>Dikarya</taxon>
        <taxon>Basidiomycota</taxon>
        <taxon>Agaricomycotina</taxon>
        <taxon>Agaricomycetes</taxon>
        <taxon>Agaricomycetidae</taxon>
        <taxon>Agaricales</taxon>
        <taxon>Marasmiineae</taxon>
        <taxon>Mycenaceae</taxon>
        <taxon>Mycena</taxon>
    </lineage>
</organism>
<comment type="caution">
    <text evidence="1">The sequence shown here is derived from an EMBL/GenBank/DDBJ whole genome shotgun (WGS) entry which is preliminary data.</text>
</comment>
<dbReference type="EMBL" id="JARKIB010000036">
    <property type="protein sequence ID" value="KAJ7761102.1"/>
    <property type="molecule type" value="Genomic_DNA"/>
</dbReference>
<reference evidence="1" key="1">
    <citation type="submission" date="2023-03" db="EMBL/GenBank/DDBJ databases">
        <title>Massive genome expansion in bonnet fungi (Mycena s.s.) driven by repeated elements and novel gene families across ecological guilds.</title>
        <authorList>
            <consortium name="Lawrence Berkeley National Laboratory"/>
            <person name="Harder C.B."/>
            <person name="Miyauchi S."/>
            <person name="Viragh M."/>
            <person name="Kuo A."/>
            <person name="Thoen E."/>
            <person name="Andreopoulos B."/>
            <person name="Lu D."/>
            <person name="Skrede I."/>
            <person name="Drula E."/>
            <person name="Henrissat B."/>
            <person name="Morin E."/>
            <person name="Kohler A."/>
            <person name="Barry K."/>
            <person name="LaButti K."/>
            <person name="Morin E."/>
            <person name="Salamov A."/>
            <person name="Lipzen A."/>
            <person name="Mereny Z."/>
            <person name="Hegedus B."/>
            <person name="Baldrian P."/>
            <person name="Stursova M."/>
            <person name="Weitz H."/>
            <person name="Taylor A."/>
            <person name="Grigoriev I.V."/>
            <person name="Nagy L.G."/>
            <person name="Martin F."/>
            <person name="Kauserud H."/>
        </authorList>
    </citation>
    <scope>NUCLEOTIDE SEQUENCE</scope>
    <source>
        <strain evidence="1">CBHHK182m</strain>
    </source>
</reference>
<proteinExistence type="predicted"/>
<dbReference type="Proteomes" id="UP001215598">
    <property type="component" value="Unassembled WGS sequence"/>
</dbReference>
<keyword evidence="2" id="KW-1185">Reference proteome</keyword>
<sequence>MGRHRKSQKLENNATLEPIVDRGPPRIGAQELIDMIIDFLHDSPTSLLSCALVCSAWVPSSQLHLFRDVRMRRIYPRDDPRLPPFRLLASCTNLSAALRGSVHLIPHIRTIVVDVYVSTIRELAKVPFTHLHSLTLDSARTNLRLGEEAGAESRQHLSSLLSIPTLTHIELIECPLPSSIFRLCRHVKSLVLVHVSIGERGFIGPQPKPEAALNGRLEAVKLQGSSFNGLISHSPGWDFSRLKHLDLRYIGRAPQVWNLIQSISFTLEHLALDVDIPELDLGILPNLRYLEWYLNEQLMEAETEPFRILPTLSATHRVGTIIFWISDDRASRFDADVDVRVLPGLTHAKVHVEEIKWRFMSVQDSGNKVVITTPE</sequence>
<dbReference type="SUPFAM" id="SSF52047">
    <property type="entry name" value="RNI-like"/>
    <property type="match status" value="1"/>
</dbReference>
<name>A0AAD7NGA7_9AGAR</name>
<accession>A0AAD7NGA7</accession>
<dbReference type="AlphaFoldDB" id="A0AAD7NGA7"/>
<dbReference type="InterPro" id="IPR032675">
    <property type="entry name" value="LRR_dom_sf"/>
</dbReference>
<dbReference type="Gene3D" id="3.80.10.10">
    <property type="entry name" value="Ribonuclease Inhibitor"/>
    <property type="match status" value="1"/>
</dbReference>
<evidence type="ECO:0000313" key="1">
    <source>
        <dbReference type="EMBL" id="KAJ7761102.1"/>
    </source>
</evidence>
<evidence type="ECO:0000313" key="2">
    <source>
        <dbReference type="Proteomes" id="UP001215598"/>
    </source>
</evidence>